<reference evidence="1 2" key="1">
    <citation type="submission" date="2018-07" db="EMBL/GenBank/DDBJ databases">
        <title>Genomic Encyclopedia of Type Strains, Phase III (KMG-III): the genomes of soil and plant-associated and newly described type strains.</title>
        <authorList>
            <person name="Whitman W."/>
        </authorList>
    </citation>
    <scope>NUCLEOTIDE SEQUENCE [LARGE SCALE GENOMIC DNA]</scope>
    <source>
        <strain evidence="1 2">CECT 7506</strain>
    </source>
</reference>
<dbReference type="EMBL" id="QPJD01000001">
    <property type="protein sequence ID" value="RCW52056.1"/>
    <property type="molecule type" value="Genomic_DNA"/>
</dbReference>
<dbReference type="Proteomes" id="UP000252415">
    <property type="component" value="Unassembled WGS sequence"/>
</dbReference>
<keyword evidence="2" id="KW-1185">Reference proteome</keyword>
<evidence type="ECO:0000313" key="1">
    <source>
        <dbReference type="EMBL" id="RCW52056.1"/>
    </source>
</evidence>
<dbReference type="RefSeq" id="WP_114378275.1">
    <property type="nucleotide sequence ID" value="NZ_QPJD01000001.1"/>
</dbReference>
<gene>
    <name evidence="1" type="ORF">DFP97_101402</name>
</gene>
<organism evidence="1 2">
    <name type="scientific">Paenibacillus prosopidis</name>
    <dbReference type="NCBI Taxonomy" id="630520"/>
    <lineage>
        <taxon>Bacteria</taxon>
        <taxon>Bacillati</taxon>
        <taxon>Bacillota</taxon>
        <taxon>Bacilli</taxon>
        <taxon>Bacillales</taxon>
        <taxon>Paenibacillaceae</taxon>
        <taxon>Paenibacillus</taxon>
    </lineage>
</organism>
<dbReference type="AlphaFoldDB" id="A0A368WAD3"/>
<comment type="caution">
    <text evidence="1">The sequence shown here is derived from an EMBL/GenBank/DDBJ whole genome shotgun (WGS) entry which is preliminary data.</text>
</comment>
<accession>A0A368WAD3</accession>
<proteinExistence type="predicted"/>
<name>A0A368WAD3_9BACL</name>
<evidence type="ECO:0000313" key="2">
    <source>
        <dbReference type="Proteomes" id="UP000252415"/>
    </source>
</evidence>
<protein>
    <submittedName>
        <fullName evidence="1">Uncharacterized protein</fullName>
    </submittedName>
</protein>
<dbReference type="OrthoDB" id="8454348at2"/>
<sequence>MKKAVGFDQKLQLHQLDFIARELTRTDSRQQMYDLVDQYLMSDIAGSKARVNARTILFKIWVLVGEENEELRDRAIQMFGNASKDERLLLHWGLMILAYPFLKDMAEQIGRLIQLHGEFSSLQLGRKIFSLYGERRRVSVSITAVLGTFKSLEVITEQKRIYQSADKKQIQKSDLKLWMTEVLLKATERSAIELKQIANEPCIFPFALDVTESEMRQSHLQVTRQGIDMAMVGLK</sequence>